<organism evidence="3 4">
    <name type="scientific">Vescimonas fastidiosa</name>
    <dbReference type="NCBI Taxonomy" id="2714353"/>
    <lineage>
        <taxon>Bacteria</taxon>
        <taxon>Bacillati</taxon>
        <taxon>Bacillota</taxon>
        <taxon>Clostridia</taxon>
        <taxon>Eubacteriales</taxon>
        <taxon>Oscillospiraceae</taxon>
        <taxon>Vescimonas</taxon>
    </lineage>
</organism>
<proteinExistence type="predicted"/>
<evidence type="ECO:0000259" key="2">
    <source>
        <dbReference type="PROSITE" id="PS51740"/>
    </source>
</evidence>
<reference evidence="3" key="1">
    <citation type="submission" date="2020-09" db="EMBL/GenBank/DDBJ databases">
        <title>New species isolated from human feces.</title>
        <authorList>
            <person name="Kitahara M."/>
            <person name="Shigeno Y."/>
            <person name="Shime M."/>
            <person name="Matsumoto Y."/>
            <person name="Nakamura S."/>
            <person name="Motooka D."/>
            <person name="Fukuoka S."/>
            <person name="Nishikawa H."/>
            <person name="Benno Y."/>
        </authorList>
    </citation>
    <scope>NUCLEOTIDE SEQUENCE</scope>
    <source>
        <strain evidence="3">MM35</strain>
    </source>
</reference>
<gene>
    <name evidence="3" type="ORF">MM35RIKEN_07170</name>
</gene>
<dbReference type="GO" id="GO:0003677">
    <property type="term" value="F:DNA binding"/>
    <property type="evidence" value="ECO:0007669"/>
    <property type="project" value="UniProtKB-UniRule"/>
</dbReference>
<dbReference type="RefSeq" id="WP_212819391.1">
    <property type="nucleotide sequence ID" value="NZ_AP023415.1"/>
</dbReference>
<dbReference type="InterPro" id="IPR052975">
    <property type="entry name" value="Repressor-like_regulatory"/>
</dbReference>
<dbReference type="SUPFAM" id="SSF89447">
    <property type="entry name" value="AbrB/MazE/MraZ-like"/>
    <property type="match status" value="1"/>
</dbReference>
<keyword evidence="1" id="KW-0238">DNA-binding</keyword>
<dbReference type="PANTHER" id="PTHR34860">
    <property type="entry name" value="REPRESSOR-LIKE PROTEIN SSO7C3"/>
    <property type="match status" value="1"/>
</dbReference>
<evidence type="ECO:0000313" key="4">
    <source>
        <dbReference type="Proteomes" id="UP000681343"/>
    </source>
</evidence>
<evidence type="ECO:0000256" key="1">
    <source>
        <dbReference type="PROSITE-ProRule" id="PRU01076"/>
    </source>
</evidence>
<keyword evidence="4" id="KW-1185">Reference proteome</keyword>
<dbReference type="SMART" id="SM00966">
    <property type="entry name" value="SpoVT_AbrB"/>
    <property type="match status" value="1"/>
</dbReference>
<evidence type="ECO:0000313" key="3">
    <source>
        <dbReference type="EMBL" id="BCK78525.1"/>
    </source>
</evidence>
<dbReference type="AlphaFoldDB" id="A0A810PWB5"/>
<dbReference type="Gene3D" id="2.10.260.10">
    <property type="match status" value="1"/>
</dbReference>
<name>A0A810PWB5_9FIRM</name>
<dbReference type="Proteomes" id="UP000681343">
    <property type="component" value="Chromosome"/>
</dbReference>
<dbReference type="KEGG" id="vfa:MM35RIKEN_07170"/>
<protein>
    <recommendedName>
        <fullName evidence="2">SpoVT-AbrB domain-containing protein</fullName>
    </recommendedName>
</protein>
<sequence length="80" mass="9162">MGFKKNNERYYMASVRLGPKGQIVIPKDVREMFGLEAGDQLVLLADRKKGIALQTTDKLNPMMRRVFEETEAEEAEEAEE</sequence>
<feature type="domain" description="SpoVT-AbrB" evidence="2">
    <location>
        <begin position="12"/>
        <end position="58"/>
    </location>
</feature>
<dbReference type="InterPro" id="IPR037914">
    <property type="entry name" value="SpoVT-AbrB_sf"/>
</dbReference>
<dbReference type="PROSITE" id="PS51740">
    <property type="entry name" value="SPOVT_ABRB"/>
    <property type="match status" value="1"/>
</dbReference>
<dbReference type="InterPro" id="IPR007159">
    <property type="entry name" value="SpoVT-AbrB_dom"/>
</dbReference>
<dbReference type="PANTHER" id="PTHR34860:SF6">
    <property type="entry name" value="REPRESSOR-LIKE PROTEIN SSO7C3"/>
    <property type="match status" value="1"/>
</dbReference>
<accession>A0A810PWB5</accession>
<dbReference type="Pfam" id="PF04014">
    <property type="entry name" value="MazE_antitoxin"/>
    <property type="match status" value="1"/>
</dbReference>
<dbReference type="NCBIfam" id="TIGR01439">
    <property type="entry name" value="lp_hng_hel_AbrB"/>
    <property type="match status" value="1"/>
</dbReference>
<dbReference type="EMBL" id="AP023415">
    <property type="protein sequence ID" value="BCK78525.1"/>
    <property type="molecule type" value="Genomic_DNA"/>
</dbReference>